<comment type="caution">
    <text evidence="1">The sequence shown here is derived from an EMBL/GenBank/DDBJ whole genome shotgun (WGS) entry which is preliminary data.</text>
</comment>
<name>A0A5C6E1Z3_9BACT</name>
<proteinExistence type="predicted"/>
<reference evidence="1 2" key="1">
    <citation type="submission" date="2019-02" db="EMBL/GenBank/DDBJ databases">
        <title>Deep-cultivation of Planctomycetes and their phenomic and genomic characterization uncovers novel biology.</title>
        <authorList>
            <person name="Wiegand S."/>
            <person name="Jogler M."/>
            <person name="Boedeker C."/>
            <person name="Pinto D."/>
            <person name="Vollmers J."/>
            <person name="Rivas-Marin E."/>
            <person name="Kohn T."/>
            <person name="Peeters S.H."/>
            <person name="Heuer A."/>
            <person name="Rast P."/>
            <person name="Oberbeckmann S."/>
            <person name="Bunk B."/>
            <person name="Jeske O."/>
            <person name="Meyerdierks A."/>
            <person name="Storesund J.E."/>
            <person name="Kallscheuer N."/>
            <person name="Luecker S."/>
            <person name="Lage O.M."/>
            <person name="Pohl T."/>
            <person name="Merkel B.J."/>
            <person name="Hornburger P."/>
            <person name="Mueller R.-W."/>
            <person name="Bruemmer F."/>
            <person name="Labrenz M."/>
            <person name="Spormann A.M."/>
            <person name="Op Den Camp H."/>
            <person name="Overmann J."/>
            <person name="Amann R."/>
            <person name="Jetten M.S.M."/>
            <person name="Mascher T."/>
            <person name="Medema M.H."/>
            <person name="Devos D.P."/>
            <person name="Kaster A.-K."/>
            <person name="Ovreas L."/>
            <person name="Rohde M."/>
            <person name="Galperin M.Y."/>
            <person name="Jogler C."/>
        </authorList>
    </citation>
    <scope>NUCLEOTIDE SEQUENCE [LARGE SCALE GENOMIC DNA]</scope>
    <source>
        <strain evidence="1 2">Q31b</strain>
    </source>
</reference>
<gene>
    <name evidence="1" type="ORF">Q31b_28500</name>
</gene>
<dbReference type="AlphaFoldDB" id="A0A5C6E1Z3"/>
<evidence type="ECO:0000313" key="1">
    <source>
        <dbReference type="EMBL" id="TWU41406.1"/>
    </source>
</evidence>
<organism evidence="1 2">
    <name type="scientific">Novipirellula aureliae</name>
    <dbReference type="NCBI Taxonomy" id="2527966"/>
    <lineage>
        <taxon>Bacteria</taxon>
        <taxon>Pseudomonadati</taxon>
        <taxon>Planctomycetota</taxon>
        <taxon>Planctomycetia</taxon>
        <taxon>Pirellulales</taxon>
        <taxon>Pirellulaceae</taxon>
        <taxon>Novipirellula</taxon>
    </lineage>
</organism>
<evidence type="ECO:0000313" key="2">
    <source>
        <dbReference type="Proteomes" id="UP000315471"/>
    </source>
</evidence>
<sequence>MLPPMAECSVPSVAFTTSVKVVSDFAGYSGCSQFAAAFQCPIILVVRALRSIPIVQPMIFRAIALTVGGTKDGEST</sequence>
<dbReference type="EMBL" id="SJPY01000004">
    <property type="protein sequence ID" value="TWU41406.1"/>
    <property type="molecule type" value="Genomic_DNA"/>
</dbReference>
<dbReference type="Proteomes" id="UP000315471">
    <property type="component" value="Unassembled WGS sequence"/>
</dbReference>
<keyword evidence="2" id="KW-1185">Reference proteome</keyword>
<accession>A0A5C6E1Z3</accession>
<protein>
    <submittedName>
        <fullName evidence="1">Uncharacterized protein</fullName>
    </submittedName>
</protein>